<feature type="transmembrane region" description="Helical" evidence="7">
    <location>
        <begin position="226"/>
        <end position="249"/>
    </location>
</feature>
<feature type="transmembrane region" description="Helical" evidence="7">
    <location>
        <begin position="525"/>
        <end position="544"/>
    </location>
</feature>
<dbReference type="InterPro" id="IPR004869">
    <property type="entry name" value="MMPL_dom"/>
</dbReference>
<comment type="caution">
    <text evidence="9">The sequence shown here is derived from an EMBL/GenBank/DDBJ whole genome shotgun (WGS) entry which is preliminary data.</text>
</comment>
<gene>
    <name evidence="9" type="ORF">DFR74_11434</name>
</gene>
<evidence type="ECO:0000313" key="10">
    <source>
        <dbReference type="Proteomes" id="UP000252586"/>
    </source>
</evidence>
<evidence type="ECO:0000256" key="2">
    <source>
        <dbReference type="ARBA" id="ARBA00010157"/>
    </source>
</evidence>
<feature type="transmembrane region" description="Helical" evidence="7">
    <location>
        <begin position="364"/>
        <end position="384"/>
    </location>
</feature>
<feature type="transmembrane region" description="Helical" evidence="7">
    <location>
        <begin position="199"/>
        <end position="220"/>
    </location>
</feature>
<protein>
    <submittedName>
        <fullName evidence="9">RND superfamily putative drug exporter</fullName>
    </submittedName>
</protein>
<name>A0A366D7Q9_9NOCA</name>
<dbReference type="RefSeq" id="WP_232331889.1">
    <property type="nucleotide sequence ID" value="NZ_CP107943.1"/>
</dbReference>
<keyword evidence="3" id="KW-1003">Cell membrane</keyword>
<keyword evidence="6 7" id="KW-0472">Membrane</keyword>
<evidence type="ECO:0000256" key="5">
    <source>
        <dbReference type="ARBA" id="ARBA00022989"/>
    </source>
</evidence>
<evidence type="ECO:0000256" key="7">
    <source>
        <dbReference type="SAM" id="Phobius"/>
    </source>
</evidence>
<dbReference type="Gene3D" id="1.20.1640.10">
    <property type="entry name" value="Multidrug efflux transporter AcrB transmembrane domain"/>
    <property type="match status" value="2"/>
</dbReference>
<dbReference type="PANTHER" id="PTHR33406">
    <property type="entry name" value="MEMBRANE PROTEIN MJ1562-RELATED"/>
    <property type="match status" value="1"/>
</dbReference>
<feature type="transmembrane region" description="Helical" evidence="7">
    <location>
        <begin position="579"/>
        <end position="605"/>
    </location>
</feature>
<feature type="transmembrane region" description="Helical" evidence="7">
    <location>
        <begin position="640"/>
        <end position="662"/>
    </location>
</feature>
<dbReference type="InterPro" id="IPR050545">
    <property type="entry name" value="Mycobact_MmpL"/>
</dbReference>
<keyword evidence="5 7" id="KW-1133">Transmembrane helix</keyword>
<dbReference type="Proteomes" id="UP000252586">
    <property type="component" value="Unassembled WGS sequence"/>
</dbReference>
<feature type="transmembrane region" description="Helical" evidence="7">
    <location>
        <begin position="302"/>
        <end position="329"/>
    </location>
</feature>
<evidence type="ECO:0000256" key="4">
    <source>
        <dbReference type="ARBA" id="ARBA00022692"/>
    </source>
</evidence>
<keyword evidence="4 7" id="KW-0812">Transmembrane</keyword>
<keyword evidence="10" id="KW-1185">Reference proteome</keyword>
<feature type="transmembrane region" description="Helical" evidence="7">
    <location>
        <begin position="668"/>
        <end position="690"/>
    </location>
</feature>
<reference evidence="9 10" key="1">
    <citation type="submission" date="2018-06" db="EMBL/GenBank/DDBJ databases">
        <title>Genomic Encyclopedia of Type Strains, Phase IV (KMG-IV): sequencing the most valuable type-strain genomes for metagenomic binning, comparative biology and taxonomic classification.</title>
        <authorList>
            <person name="Goeker M."/>
        </authorList>
    </citation>
    <scope>NUCLEOTIDE SEQUENCE [LARGE SCALE GENOMIC DNA]</scope>
    <source>
        <strain evidence="9 10">DSM 44599</strain>
    </source>
</reference>
<feature type="transmembrane region" description="Helical" evidence="7">
    <location>
        <begin position="173"/>
        <end position="192"/>
    </location>
</feature>
<sequence length="729" mass="76573">MLERTTSLCARHRRAVLVVATIAMLLAGIAGATVFDRLKSGGFDDPGAESRAASDVLRDQFGQSPPNLVLLVRTPGPVDDAAPAATALTERLSGEADVTGVLSYWTTGQPALRGADGDKALVIATILGDEDHVGDRIAELAPRYAGAHDGLEVAVGGYAMLQHEMVEQAEKDAIAGEAIAFPITLVVLLFVFGSVVAALLPLLIAMVTVVLTTGVVWLLAGPLELSALAMNVVTLLGLGLAIDYSLLVVNRYREELAAGDEPLTALATTMRSAGRTVAFSAVTVAVVLAGLIYFPLPAVRSIGYAGVAVALIAALSSLTVLPAVLALLGRRVDKWRIRKARKQSGELHEGRWHRLAVFVMRRPGTVAVTVTALLLVLGSPFLGLKLGFPDERSMPDSSSARQVAEVVRDEFDTNEQNALTVVLPRVDGDLDGYAARLSELPHVDRVDTSTGSYAGGARVLPPGELHTRFAADGGAYLTVVPDTGDPETLEALVGDLRAADTPGDALVGGIAAVSADATAALVQRLPLALGTVIVAMLVLLFLLTGSVFIPVVAVLLSCLSLTATFGALVWIFQDGNLSGLLGFTVTGTLAATVPVMLFGVAFGLAMDYQVFMLARIREEYERTGDPSAAVALGLERVGRIVTAAAVLISVVFLGFLVSDITFMKAFGIGLPLAVLADATLIRGFLLPAALRLGGRRTWWAPGPLRNLHAHFGIREEERPAEREPSRVPG</sequence>
<dbReference type="PANTHER" id="PTHR33406:SF11">
    <property type="entry name" value="MEMBRANE PROTEIN SCO6666-RELATED"/>
    <property type="match status" value="1"/>
</dbReference>
<dbReference type="AlphaFoldDB" id="A0A366D7Q9"/>
<feature type="transmembrane region" description="Helical" evidence="7">
    <location>
        <begin position="551"/>
        <end position="573"/>
    </location>
</feature>
<dbReference type="GO" id="GO:0005886">
    <property type="term" value="C:plasma membrane"/>
    <property type="evidence" value="ECO:0007669"/>
    <property type="project" value="UniProtKB-SubCell"/>
</dbReference>
<feature type="transmembrane region" description="Helical" evidence="7">
    <location>
        <begin position="277"/>
        <end position="296"/>
    </location>
</feature>
<dbReference type="PROSITE" id="PS50156">
    <property type="entry name" value="SSD"/>
    <property type="match status" value="1"/>
</dbReference>
<proteinExistence type="inferred from homology"/>
<dbReference type="InterPro" id="IPR000731">
    <property type="entry name" value="SSD"/>
</dbReference>
<dbReference type="EMBL" id="QNRE01000014">
    <property type="protein sequence ID" value="RBO85494.1"/>
    <property type="molecule type" value="Genomic_DNA"/>
</dbReference>
<comment type="subcellular location">
    <subcellularLocation>
        <location evidence="1">Cell membrane</location>
        <topology evidence="1">Multi-pass membrane protein</topology>
    </subcellularLocation>
</comment>
<accession>A0A366D7Q9</accession>
<dbReference type="SUPFAM" id="SSF82866">
    <property type="entry name" value="Multidrug efflux transporter AcrB transmembrane domain"/>
    <property type="match status" value="2"/>
</dbReference>
<organism evidence="9 10">
    <name type="scientific">Nocardia puris</name>
    <dbReference type="NCBI Taxonomy" id="208602"/>
    <lineage>
        <taxon>Bacteria</taxon>
        <taxon>Bacillati</taxon>
        <taxon>Actinomycetota</taxon>
        <taxon>Actinomycetes</taxon>
        <taxon>Mycobacteriales</taxon>
        <taxon>Nocardiaceae</taxon>
        <taxon>Nocardia</taxon>
    </lineage>
</organism>
<evidence type="ECO:0000259" key="8">
    <source>
        <dbReference type="PROSITE" id="PS50156"/>
    </source>
</evidence>
<evidence type="ECO:0000313" key="9">
    <source>
        <dbReference type="EMBL" id="RBO85494.1"/>
    </source>
</evidence>
<feature type="domain" description="SSD" evidence="8">
    <location>
        <begin position="198"/>
        <end position="327"/>
    </location>
</feature>
<dbReference type="Pfam" id="PF03176">
    <property type="entry name" value="MMPL"/>
    <property type="match status" value="2"/>
</dbReference>
<evidence type="ECO:0000256" key="3">
    <source>
        <dbReference type="ARBA" id="ARBA00022475"/>
    </source>
</evidence>
<evidence type="ECO:0000256" key="1">
    <source>
        <dbReference type="ARBA" id="ARBA00004651"/>
    </source>
</evidence>
<comment type="similarity">
    <text evidence="2">Belongs to the resistance-nodulation-cell division (RND) (TC 2.A.6) family. MmpL subfamily.</text>
</comment>
<evidence type="ECO:0000256" key="6">
    <source>
        <dbReference type="ARBA" id="ARBA00023136"/>
    </source>
</evidence>